<name>A0A813E1M5_POLGL</name>
<evidence type="ECO:0000256" key="2">
    <source>
        <dbReference type="SAM" id="MobiDB-lite"/>
    </source>
</evidence>
<comment type="caution">
    <text evidence="4">The sequence shown here is derived from an EMBL/GenBank/DDBJ whole genome shotgun (WGS) entry which is preliminary data.</text>
</comment>
<dbReference type="AlphaFoldDB" id="A0A813E1M5"/>
<evidence type="ECO:0000256" key="3">
    <source>
        <dbReference type="SAM" id="Phobius"/>
    </source>
</evidence>
<feature type="transmembrane region" description="Helical" evidence="3">
    <location>
        <begin position="216"/>
        <end position="239"/>
    </location>
</feature>
<evidence type="ECO:0008006" key="6">
    <source>
        <dbReference type="Google" id="ProtNLM"/>
    </source>
</evidence>
<keyword evidence="3" id="KW-0812">Transmembrane</keyword>
<feature type="transmembrane region" description="Helical" evidence="3">
    <location>
        <begin position="157"/>
        <end position="182"/>
    </location>
</feature>
<proteinExistence type="predicted"/>
<keyword evidence="3" id="KW-0472">Membrane</keyword>
<accession>A0A813E1M5</accession>
<dbReference type="EMBL" id="CAJNNV010005019">
    <property type="protein sequence ID" value="CAE8591542.1"/>
    <property type="molecule type" value="Genomic_DNA"/>
</dbReference>
<gene>
    <name evidence="4" type="ORF">PGLA1383_LOCUS10212</name>
</gene>
<feature type="transmembrane region" description="Helical" evidence="3">
    <location>
        <begin position="245"/>
        <end position="262"/>
    </location>
</feature>
<protein>
    <recommendedName>
        <fullName evidence="6">DUF4203 domain-containing protein</fullName>
    </recommendedName>
</protein>
<feature type="transmembrane region" description="Helical" evidence="3">
    <location>
        <begin position="269"/>
        <end position="292"/>
    </location>
</feature>
<evidence type="ECO:0000313" key="5">
    <source>
        <dbReference type="Proteomes" id="UP000654075"/>
    </source>
</evidence>
<feature type="compositionally biased region" description="Basic and acidic residues" evidence="2">
    <location>
        <begin position="432"/>
        <end position="442"/>
    </location>
</feature>
<organism evidence="4 5">
    <name type="scientific">Polarella glacialis</name>
    <name type="common">Dinoflagellate</name>
    <dbReference type="NCBI Taxonomy" id="89957"/>
    <lineage>
        <taxon>Eukaryota</taxon>
        <taxon>Sar</taxon>
        <taxon>Alveolata</taxon>
        <taxon>Dinophyceae</taxon>
        <taxon>Suessiales</taxon>
        <taxon>Suessiaceae</taxon>
        <taxon>Polarella</taxon>
    </lineage>
</organism>
<evidence type="ECO:0000313" key="4">
    <source>
        <dbReference type="EMBL" id="CAE8591542.1"/>
    </source>
</evidence>
<feature type="compositionally biased region" description="Low complexity" evidence="2">
    <location>
        <begin position="407"/>
        <end position="423"/>
    </location>
</feature>
<feature type="transmembrane region" description="Helical" evidence="3">
    <location>
        <begin position="188"/>
        <end position="209"/>
    </location>
</feature>
<reference evidence="4" key="1">
    <citation type="submission" date="2021-02" db="EMBL/GenBank/DDBJ databases">
        <authorList>
            <person name="Dougan E. K."/>
            <person name="Rhodes N."/>
            <person name="Thang M."/>
            <person name="Chan C."/>
        </authorList>
    </citation>
    <scope>NUCLEOTIDE SEQUENCE</scope>
</reference>
<evidence type="ECO:0000256" key="1">
    <source>
        <dbReference type="SAM" id="Coils"/>
    </source>
</evidence>
<sequence length="497" mass="52678">MATLQQELLEEQKRLRIADFVMDQATVNATKQAEARRMANEELKTSGPRIQAAQQATAKASSQIQGLEAKLAEAKQRVTELEAQKTTAHQELHKDKVTLYEAKQRTQVLREEAQGKMGGPPEHGAWLLDELAAFPHQNLLALVAGALGVYSVVDPQYFLKVLSVGVFGATAGAVGTVQFQAYMGETSAGGLSIVVGIEVAAVVAFAAVMGFAGVQLLIGAVTGLMLAVLTADSTIVSAIFGGEEALWYVLCLTAGVVSIYLLKNDANTVLGAVIGGLLVASSLSFFVAELVVSSNGVTSWVEFVRALENEEAASKAFGEGSTAVQMTELTVWVVITSLSLSCWYKGWPKSTRPSEPLEIDTPVPALRVPLLEENVEAMNDGHCFKGSAPSEARSGKVRLESIPEPTPSLAPSRAPSMAPPSVAGSVSTLPSKDTKDTKESKKTVTSKIKGAAEAAFKEFRSGGDPAENYATRLAWIDPKTGIENKALQNPYNHCGGC</sequence>
<keyword evidence="3" id="KW-1133">Transmembrane helix</keyword>
<feature type="region of interest" description="Disordered" evidence="2">
    <location>
        <begin position="381"/>
        <end position="446"/>
    </location>
</feature>
<keyword evidence="1" id="KW-0175">Coiled coil</keyword>
<dbReference type="Proteomes" id="UP000654075">
    <property type="component" value="Unassembled WGS sequence"/>
</dbReference>
<feature type="coiled-coil region" evidence="1">
    <location>
        <begin position="50"/>
        <end position="91"/>
    </location>
</feature>
<keyword evidence="5" id="KW-1185">Reference proteome</keyword>